<dbReference type="Proteomes" id="UP000261082">
    <property type="component" value="Unassembled WGS sequence"/>
</dbReference>
<reference evidence="1 2" key="1">
    <citation type="journal article" date="2007" name="Int. J. Syst. Evol. Microbiol.">
        <title>Marixanthomonas ophiurae gen. nov., sp. nov., a marine bacterium of the family Flavobacteriaceae isolated from a deep-sea brittle star.</title>
        <authorList>
            <person name="Romanenko L.A."/>
            <person name="Uchino M."/>
            <person name="Frolova G.M."/>
            <person name="Mikhailov V.V."/>
        </authorList>
    </citation>
    <scope>NUCLEOTIDE SEQUENCE [LARGE SCALE GENOMIC DNA]</scope>
    <source>
        <strain evidence="1 2">KMM 3046</strain>
    </source>
</reference>
<accession>A0A3E1Q9K7</accession>
<organism evidence="1 2">
    <name type="scientific">Marixanthomonas ophiurae</name>
    <dbReference type="NCBI Taxonomy" id="387659"/>
    <lineage>
        <taxon>Bacteria</taxon>
        <taxon>Pseudomonadati</taxon>
        <taxon>Bacteroidota</taxon>
        <taxon>Flavobacteriia</taxon>
        <taxon>Flavobacteriales</taxon>
        <taxon>Flavobacteriaceae</taxon>
        <taxon>Marixanthomonas</taxon>
    </lineage>
</organism>
<sequence length="352" mass="41379">MYIYERQIASNESSYDMYVNIGWKELKSFKLILKGRMIQYSELISLLKEAEVIKINKKYSVDCFTRSYKIDLSFLNTTHFTEVEINFEKVFRNLRNKEYWLAKYPKHHNLIENSYNVRIDLDSYIYWLRDNIGKDLKPKCVNGVVQKRKLTPEIAHNSVQKCLKVNLQNLWFKVSATGRFYSNVVNLPSTAIPFMSLYGREGLKSIDIANCQPLLLATRIDSECYKKDVGMGVFYENLATQTNSDRCDIKLQCFKYIFFNEKPLKSGKLYDSMETLYPGVIQSINEMKQKEKLWEILQKKESKIIVERIGVSAGLQVITRHDEILCFSENKIEIQNIIREELKKMNLNVQLK</sequence>
<evidence type="ECO:0000313" key="1">
    <source>
        <dbReference type="EMBL" id="RFN58808.1"/>
    </source>
</evidence>
<dbReference type="EMBL" id="QVID01000001">
    <property type="protein sequence ID" value="RFN58808.1"/>
    <property type="molecule type" value="Genomic_DNA"/>
</dbReference>
<gene>
    <name evidence="1" type="ORF">DZ858_01630</name>
</gene>
<proteinExistence type="predicted"/>
<comment type="caution">
    <text evidence="1">The sequence shown here is derived from an EMBL/GenBank/DDBJ whole genome shotgun (WGS) entry which is preliminary data.</text>
</comment>
<protein>
    <submittedName>
        <fullName evidence="1">Uncharacterized protein</fullName>
    </submittedName>
</protein>
<name>A0A3E1Q9K7_9FLAO</name>
<keyword evidence="2" id="KW-1185">Reference proteome</keyword>
<dbReference type="AlphaFoldDB" id="A0A3E1Q9K7"/>
<evidence type="ECO:0000313" key="2">
    <source>
        <dbReference type="Proteomes" id="UP000261082"/>
    </source>
</evidence>